<evidence type="ECO:0000256" key="1">
    <source>
        <dbReference type="ARBA" id="ARBA00004533"/>
    </source>
</evidence>
<evidence type="ECO:0000256" key="7">
    <source>
        <dbReference type="ARBA" id="ARBA00022927"/>
    </source>
</evidence>
<dbReference type="Proteomes" id="UP000054618">
    <property type="component" value="Unassembled WGS sequence"/>
</dbReference>
<keyword evidence="8 11" id="KW-1133">Transmembrane helix</keyword>
<dbReference type="Gene3D" id="1.10.40.60">
    <property type="entry name" value="EpsJ-like"/>
    <property type="match status" value="2"/>
</dbReference>
<evidence type="ECO:0000259" key="12">
    <source>
        <dbReference type="Pfam" id="PF03934"/>
    </source>
</evidence>
<feature type="transmembrane region" description="Helical" evidence="11">
    <location>
        <begin position="21"/>
        <end position="42"/>
    </location>
</feature>
<evidence type="ECO:0000313" key="14">
    <source>
        <dbReference type="EMBL" id="KTD51569.1"/>
    </source>
</evidence>
<evidence type="ECO:0000256" key="8">
    <source>
        <dbReference type="ARBA" id="ARBA00022989"/>
    </source>
</evidence>
<dbReference type="OrthoDB" id="9788973at2"/>
<sequence>MQKLPDSSMQVTQDKSSILSRGSALISALFIMTLVAIAATAMSSRLQLDIYHTRIAIQSDDLYLASQAVSFWAMGELNNKSRLFLSSDPNGKLMDFPAKMQGLYPNIRIQGGLYDLQGRFNLNNVADKRYNLLFFHLLKQVLPKLKRPQRLAIADAIFQWISPYQPGRGQDQFVSYYIKQKPPYYPSQQFMTSVTELRLIKGVDANTYQALEPYTISLPEITTINLNTASRPVLAALGNSLDPSQVDQIIEARGPKGFSDLKKITKLLRKFNIRAELITLESEFFLSIANVSSEDLNMVSYTIFKRQKNKDGKLTISLISESINSL</sequence>
<keyword evidence="5 10" id="KW-0997">Cell inner membrane</keyword>
<dbReference type="GO" id="GO:0005886">
    <property type="term" value="C:plasma membrane"/>
    <property type="evidence" value="ECO:0007669"/>
    <property type="project" value="UniProtKB-SubCell"/>
</dbReference>
<dbReference type="Pfam" id="PF21687">
    <property type="entry name" value="T2SSK_1st"/>
    <property type="match status" value="1"/>
</dbReference>
<dbReference type="InterPro" id="IPR005628">
    <property type="entry name" value="GspK"/>
</dbReference>
<evidence type="ECO:0000256" key="11">
    <source>
        <dbReference type="SAM" id="Phobius"/>
    </source>
</evidence>
<dbReference type="PATRIC" id="fig|45073.5.peg.440"/>
<comment type="caution">
    <text evidence="14">The sequence shown here is derived from an EMBL/GenBank/DDBJ whole genome shotgun (WGS) entry which is preliminary data.</text>
</comment>
<evidence type="ECO:0000256" key="10">
    <source>
        <dbReference type="PIRNR" id="PIRNR002786"/>
    </source>
</evidence>
<dbReference type="InterPro" id="IPR038072">
    <property type="entry name" value="GspK_central_sf"/>
</dbReference>
<dbReference type="PIRSF" id="PIRSF002786">
    <property type="entry name" value="XcpX"/>
    <property type="match status" value="1"/>
</dbReference>
<evidence type="ECO:0000256" key="6">
    <source>
        <dbReference type="ARBA" id="ARBA00022692"/>
    </source>
</evidence>
<dbReference type="NCBIfam" id="NF037980">
    <property type="entry name" value="T2SS_GspK"/>
    <property type="match status" value="1"/>
</dbReference>
<feature type="domain" description="T2SS protein K first SAM-like" evidence="13">
    <location>
        <begin position="118"/>
        <end position="219"/>
    </location>
</feature>
<dbReference type="RefSeq" id="WP_058506538.1">
    <property type="nucleotide sequence ID" value="NZ_CAAAIK010000002.1"/>
</dbReference>
<feature type="domain" description="T2SS protein K second SAM-like" evidence="12">
    <location>
        <begin position="224"/>
        <end position="269"/>
    </location>
</feature>
<dbReference type="AlphaFoldDB" id="A0A0W0Y3F6"/>
<dbReference type="InterPro" id="IPR049031">
    <property type="entry name" value="T2SSK_SAM-like_1st"/>
</dbReference>
<dbReference type="InterPro" id="IPR049179">
    <property type="entry name" value="T2SSK_SAM-like_2nd"/>
</dbReference>
<protein>
    <recommendedName>
        <fullName evidence="10">Type II secretion system protein K</fullName>
    </recommendedName>
</protein>
<reference evidence="14 15" key="1">
    <citation type="submission" date="2015-11" db="EMBL/GenBank/DDBJ databases">
        <title>Genomic analysis of 38 Legionella species identifies large and diverse effector repertoires.</title>
        <authorList>
            <person name="Burstein D."/>
            <person name="Amaro F."/>
            <person name="Zusman T."/>
            <person name="Lifshitz Z."/>
            <person name="Cohen O."/>
            <person name="Gilbert J.A."/>
            <person name="Pupko T."/>
            <person name="Shuman H.A."/>
            <person name="Segal G."/>
        </authorList>
    </citation>
    <scope>NUCLEOTIDE SEQUENCE [LARGE SCALE GENOMIC DNA]</scope>
    <source>
        <strain evidence="14 15">CDC#1442-AUS-E</strain>
    </source>
</reference>
<dbReference type="Gene3D" id="3.30.1300.30">
    <property type="entry name" value="GSPII I/J protein-like"/>
    <property type="match status" value="1"/>
</dbReference>
<comment type="subcellular location">
    <subcellularLocation>
        <location evidence="1 10">Cell inner membrane</location>
    </subcellularLocation>
</comment>
<evidence type="ECO:0000256" key="2">
    <source>
        <dbReference type="ARBA" id="ARBA00007246"/>
    </source>
</evidence>
<name>A0A0W0Y3F6_9GAMM</name>
<keyword evidence="4 10" id="KW-1003">Cell membrane</keyword>
<evidence type="ECO:0000256" key="9">
    <source>
        <dbReference type="ARBA" id="ARBA00023136"/>
    </source>
</evidence>
<comment type="similarity">
    <text evidence="2 10">Belongs to the GSP K family.</text>
</comment>
<dbReference type="SUPFAM" id="SSF158544">
    <property type="entry name" value="GspK insert domain-like"/>
    <property type="match status" value="1"/>
</dbReference>
<keyword evidence="7" id="KW-0653">Protein transport</keyword>
<keyword evidence="6 11" id="KW-0812">Transmembrane</keyword>
<proteinExistence type="inferred from homology"/>
<organism evidence="14 15">
    <name type="scientific">Legionella quinlivanii</name>
    <dbReference type="NCBI Taxonomy" id="45073"/>
    <lineage>
        <taxon>Bacteria</taxon>
        <taxon>Pseudomonadati</taxon>
        <taxon>Pseudomonadota</taxon>
        <taxon>Gammaproteobacteria</taxon>
        <taxon>Legionellales</taxon>
        <taxon>Legionellaceae</taxon>
        <taxon>Legionella</taxon>
    </lineage>
</organism>
<dbReference type="EMBL" id="LNYS01000006">
    <property type="protein sequence ID" value="KTD51569.1"/>
    <property type="molecule type" value="Genomic_DNA"/>
</dbReference>
<evidence type="ECO:0000256" key="5">
    <source>
        <dbReference type="ARBA" id="ARBA00022519"/>
    </source>
</evidence>
<accession>A0A0W0Y3F6</accession>
<gene>
    <name evidence="14" type="primary">lspK</name>
    <name evidence="14" type="ORF">Lqui_0413</name>
</gene>
<dbReference type="PANTHER" id="PTHR38831:SF1">
    <property type="entry name" value="TYPE II SECRETION SYSTEM PROTEIN K-RELATED"/>
    <property type="match status" value="1"/>
</dbReference>
<dbReference type="Pfam" id="PF03934">
    <property type="entry name" value="T2SSK"/>
    <property type="match status" value="1"/>
</dbReference>
<keyword evidence="9 10" id="KW-0472">Membrane</keyword>
<keyword evidence="3 10" id="KW-0813">Transport</keyword>
<keyword evidence="15" id="KW-1185">Reference proteome</keyword>
<evidence type="ECO:0000256" key="3">
    <source>
        <dbReference type="ARBA" id="ARBA00022448"/>
    </source>
</evidence>
<evidence type="ECO:0000256" key="4">
    <source>
        <dbReference type="ARBA" id="ARBA00022475"/>
    </source>
</evidence>
<evidence type="ECO:0000259" key="13">
    <source>
        <dbReference type="Pfam" id="PF21687"/>
    </source>
</evidence>
<dbReference type="PANTHER" id="PTHR38831">
    <property type="entry name" value="TYPE II SECRETION SYSTEM PROTEIN K"/>
    <property type="match status" value="1"/>
</dbReference>
<evidence type="ECO:0000313" key="15">
    <source>
        <dbReference type="Proteomes" id="UP000054618"/>
    </source>
</evidence>
<dbReference type="GO" id="GO:0009306">
    <property type="term" value="P:protein secretion"/>
    <property type="evidence" value="ECO:0007669"/>
    <property type="project" value="InterPro"/>
</dbReference>
<dbReference type="STRING" id="45073.Lqui_0413"/>